<feature type="compositionally biased region" description="Polar residues" evidence="1">
    <location>
        <begin position="14"/>
        <end position="31"/>
    </location>
</feature>
<feature type="compositionally biased region" description="Polar residues" evidence="1">
    <location>
        <begin position="150"/>
        <end position="176"/>
    </location>
</feature>
<dbReference type="EMBL" id="AC007060">
    <property type="protein sequence ID" value="AAD25762.1"/>
    <property type="molecule type" value="Genomic_DNA"/>
</dbReference>
<feature type="compositionally biased region" description="Polar residues" evidence="1">
    <location>
        <begin position="233"/>
        <end position="259"/>
    </location>
</feature>
<feature type="region of interest" description="Disordered" evidence="1">
    <location>
        <begin position="1"/>
        <end position="31"/>
    </location>
</feature>
<feature type="compositionally biased region" description="Polar residues" evidence="1">
    <location>
        <begin position="197"/>
        <end position="227"/>
    </location>
</feature>
<dbReference type="ExpressionAtlas" id="Q9SA90">
    <property type="expression patterns" value="baseline and differential"/>
</dbReference>
<protein>
    <submittedName>
        <fullName evidence="2">T5I8.20 protein</fullName>
    </submittedName>
</protein>
<dbReference type="AlphaFoldDB" id="Q9SA90"/>
<dbReference type="PIR" id="B86433">
    <property type="entry name" value="B86433"/>
</dbReference>
<accession>Q9SA90</accession>
<sequence length="319" mass="34114">MKSSKKRAHGVKLQETNHVSPPNNRTISNTQLSLSPDFTYKNQLSLEDRLLLDRVQSIRFGPNLSKSQELVGLKKNKKGFKIWALSRSTGNSPKVDLSDKNSSSDLDVLDGQLLSFFSPSTPQTILKKLTTPEAAQVTKITTPLEPTGGVSVNQNQPILGQPSSSSPVNQPLTGLSQPLIGFNQPSSTGLKQPILGQPSTSSSVNQPLTGINQPLTGFNQPSSTGLNNPILGQPSTSSSLNQPLTGFNQPSSTGFNQPISSSSSSSSSAQNQPFTNRLNQNNLSGVPFLNGNSKLKVSGTKIIFIWIGLFLALHGTDRN</sequence>
<feature type="region of interest" description="Disordered" evidence="1">
    <location>
        <begin position="142"/>
        <end position="278"/>
    </location>
</feature>
<gene>
    <name evidence="2" type="primary">T5I8.20</name>
</gene>
<evidence type="ECO:0000256" key="1">
    <source>
        <dbReference type="SAM" id="MobiDB-lite"/>
    </source>
</evidence>
<evidence type="ECO:0000313" key="2">
    <source>
        <dbReference type="EMBL" id="AAD25762.1"/>
    </source>
</evidence>
<reference key="2">
    <citation type="journal article" date="2000" name="Nature">
        <title>Sequence and analysis of chromosome 1 of the plant Arabidopsis thaliana.</title>
        <authorList>
            <person name="Theologis A."/>
            <person name="Ecker J.R."/>
            <person name="Palm C.J."/>
            <person name="Federspiel N.A."/>
            <person name="Kaul S."/>
            <person name="White O."/>
            <person name="Alonso J."/>
            <person name="Altafi H."/>
            <person name="Araujo R."/>
            <person name="Bowman C.L."/>
            <person name="Brooks S.Y."/>
            <person name="Buehler E."/>
            <person name="Chan A."/>
            <person name="Chao Q."/>
            <person name="Chen H."/>
            <person name="Cheuk R.F."/>
            <person name="Chin C.W."/>
            <person name="Chung M.K."/>
            <person name="Conn L."/>
            <person name="Conway A.B."/>
            <person name="Conway A.R."/>
            <person name="Creasy T.H."/>
            <person name="Dewar K."/>
            <person name="Dunn P."/>
            <person name="Etgu P."/>
            <person name="Feldblyum T.V."/>
            <person name="Feng J."/>
            <person name="Fong B."/>
            <person name="Fujii C.Y."/>
            <person name="Gill J.E."/>
            <person name="Goldsmith A.D."/>
            <person name="Haas B."/>
            <person name="Hansen N.F."/>
            <person name="Hughes B."/>
            <person name="Huizar L."/>
            <person name="Hunter J.L."/>
            <person name="Jenkins J."/>
            <person name="Johnson-Hopson C."/>
            <person name="Khan S."/>
            <person name="Khaykin E."/>
            <person name="Kim C.J."/>
            <person name="Koo H.L."/>
            <person name="Kremenetskaia I."/>
            <person name="Kurtz D.B."/>
            <person name="Kwan A."/>
            <person name="Lam B."/>
            <person name="Langin-Hooper S."/>
            <person name="Lee A."/>
            <person name="Lee J.M."/>
            <person name="Lenz C.A."/>
            <person name="Li J.H."/>
            <person name="Li Y."/>
            <person name="Lin X."/>
            <person name="Liu S.X."/>
            <person name="Liu Z.A."/>
            <person name="Luros J.S."/>
            <person name="Maiti R."/>
            <person name="Marziali A."/>
            <person name="Militscher J."/>
            <person name="Miranda M."/>
            <person name="Nguyen M."/>
            <person name="Nierman W.C."/>
            <person name="Osborne B.I."/>
            <person name="Pai G."/>
            <person name="Peterson J."/>
            <person name="Pham P.K."/>
            <person name="Rizzo M."/>
            <person name="Rooney T."/>
            <person name="Rowley D."/>
            <person name="Sakano H."/>
            <person name="Salzberg S.L."/>
            <person name="Schwartz J.R."/>
            <person name="Shinn P."/>
            <person name="Southwick A.M."/>
            <person name="Sun H."/>
            <person name="Tallon L.J."/>
            <person name="Tambunga G."/>
            <person name="Toriumi M.J."/>
            <person name="Town C.D."/>
            <person name="Utterback T."/>
            <person name="Van Aken S."/>
            <person name="Vaysberg M."/>
            <person name="Vysotskaia V.S."/>
            <person name="Walker M."/>
            <person name="Wu D."/>
            <person name="Yu G."/>
            <person name="Fraser C.M."/>
            <person name="Venter J.C."/>
            <person name="Davis R.W."/>
        </authorList>
    </citation>
    <scope>NUCLEOTIDE SEQUENCE [LARGE SCALE GENOMIC DNA]</scope>
    <source>
        <strain>cv. Columbia</strain>
    </source>
</reference>
<reference evidence="2" key="3">
    <citation type="submission" date="2001-01" db="EMBL/GenBank/DDBJ databases">
        <title>Arabidopsis thaliana chromosome 1 BAC T5I8 sequence.</title>
        <authorList>
            <person name="Vysotskaia V.S."/>
            <person name="Schwartz J.R."/>
            <person name="Yu G."/>
            <person name="Toriumi M."/>
            <person name="Lenz C."/>
            <person name="Liu S."/>
            <person name="Li J."/>
            <person name="Kremenetskaia I."/>
            <person name="Luros J."/>
            <person name="Ngan I."/>
            <person name="Gonzalez A."/>
            <person name="Altafi H."/>
            <person name="Araujo R."/>
            <person name="Chao Q."/>
            <person name="Conn L."/>
            <person name="Conway A.B."/>
            <person name="Dunn P."/>
            <person name="Hansen N."/>
            <person name="Huizar L."/>
            <person name="Kim C."/>
            <person name="Palm C."/>
            <person name="Rowley D."/>
            <person name="Shinn P."/>
            <person name="Walker M."/>
            <person name="Davis R.W."/>
            <person name="Ecker J.R."/>
            <person name="Federspiel N.A."/>
            <person name="Theologis A."/>
        </authorList>
    </citation>
    <scope>NUCLEOTIDE SEQUENCE</scope>
</reference>
<proteinExistence type="predicted"/>
<organism evidence="2">
    <name type="scientific">Arabidopsis thaliana</name>
    <name type="common">Mouse-ear cress</name>
    <dbReference type="NCBI Taxonomy" id="3702"/>
    <lineage>
        <taxon>Eukaryota</taxon>
        <taxon>Viridiplantae</taxon>
        <taxon>Streptophyta</taxon>
        <taxon>Embryophyta</taxon>
        <taxon>Tracheophyta</taxon>
        <taxon>Spermatophyta</taxon>
        <taxon>Magnoliopsida</taxon>
        <taxon>eudicotyledons</taxon>
        <taxon>Gunneridae</taxon>
        <taxon>Pentapetalae</taxon>
        <taxon>rosids</taxon>
        <taxon>malvids</taxon>
        <taxon>Brassicales</taxon>
        <taxon>Brassicaceae</taxon>
        <taxon>Camelineae</taxon>
        <taxon>Arabidopsis</taxon>
    </lineage>
</organism>
<dbReference type="TAIR" id="AT1G30750"/>
<feature type="compositionally biased region" description="Polar residues" evidence="1">
    <location>
        <begin position="269"/>
        <end position="278"/>
    </location>
</feature>
<reference evidence="2" key="1">
    <citation type="submission" date="1999-04" db="EMBL/GenBank/DDBJ databases">
        <authorList>
            <person name="Theologis"/>
        </authorList>
    </citation>
    <scope>NUCLEOTIDE SEQUENCE</scope>
</reference>
<feature type="compositionally biased region" description="Basic residues" evidence="1">
    <location>
        <begin position="1"/>
        <end position="10"/>
    </location>
</feature>
<name>Q9SA90_ARATH</name>